<feature type="active site" description="Proton acceptor" evidence="2">
    <location>
        <position position="66"/>
    </location>
</feature>
<sequence length="193" mass="20913">MTVDVQGRSVPLAGVWAADLTTHTDPRGGFVEWFRASRLSGGTGVEFTVAQANASISKRGVIRGVHYFADGAGQAKYVTCAHGEVVDVAVDLRVGSPTFGRWTANRLSQAEPRSVYLPRGIGHAFVALTERAVMQYLCDREYVPGLELTIHPLDPELALPWPADLPRIVSDRDSSAPTLREAAELGLLPRYEG</sequence>
<dbReference type="PANTHER" id="PTHR21047">
    <property type="entry name" value="DTDP-6-DEOXY-D-GLUCOSE-3,5 EPIMERASE"/>
    <property type="match status" value="1"/>
</dbReference>
<dbReference type="GO" id="GO:0005829">
    <property type="term" value="C:cytosol"/>
    <property type="evidence" value="ECO:0007669"/>
    <property type="project" value="TreeGrafter"/>
</dbReference>
<gene>
    <name evidence="4" type="ORF">BJP25_05930</name>
</gene>
<name>A0A1Q9LTD8_9PSEU</name>
<dbReference type="GO" id="GO:0000271">
    <property type="term" value="P:polysaccharide biosynthetic process"/>
    <property type="evidence" value="ECO:0007669"/>
    <property type="project" value="TreeGrafter"/>
</dbReference>
<dbReference type="GO" id="GO:0019305">
    <property type="term" value="P:dTDP-rhamnose biosynthetic process"/>
    <property type="evidence" value="ECO:0007669"/>
    <property type="project" value="TreeGrafter"/>
</dbReference>
<dbReference type="CDD" id="cd00438">
    <property type="entry name" value="cupin_RmlC"/>
    <property type="match status" value="1"/>
</dbReference>
<dbReference type="InterPro" id="IPR000888">
    <property type="entry name" value="RmlC-like"/>
</dbReference>
<dbReference type="OrthoDB" id="9800680at2"/>
<feature type="site" description="Participates in a stacking interaction with the thymidine ring of dTDP-4-oxo-6-deoxyglucose" evidence="3">
    <location>
        <position position="142"/>
    </location>
</feature>
<reference evidence="4 5" key="1">
    <citation type="submission" date="2016-10" db="EMBL/GenBank/DDBJ databases">
        <title>The Draft Genome Sequence of Actinokineospora bangkokensis 44EHWT reveals the biosynthetic pathway of antifungal compounds Thailandins with unusual extender unit butylmalonyl-CoA.</title>
        <authorList>
            <person name="Greule A."/>
            <person name="Intra B."/>
            <person name="Flemming S."/>
            <person name="Rommel M.G."/>
            <person name="Panbangred W."/>
            <person name="Bechthold A."/>
        </authorList>
    </citation>
    <scope>NUCLEOTIDE SEQUENCE [LARGE SCALE GENOMIC DNA]</scope>
    <source>
        <strain evidence="4 5">44EHW</strain>
    </source>
</reference>
<evidence type="ECO:0000256" key="3">
    <source>
        <dbReference type="PIRSR" id="PIRSR600888-3"/>
    </source>
</evidence>
<dbReference type="PANTHER" id="PTHR21047:SF2">
    <property type="entry name" value="THYMIDINE DIPHOSPHO-4-KETO-RHAMNOSE 3,5-EPIMERASE"/>
    <property type="match status" value="1"/>
</dbReference>
<feature type="active site" description="Proton donor" evidence="2">
    <location>
        <position position="136"/>
    </location>
</feature>
<evidence type="ECO:0000313" key="4">
    <source>
        <dbReference type="EMBL" id="OLR95307.1"/>
    </source>
</evidence>
<evidence type="ECO:0000313" key="5">
    <source>
        <dbReference type="Proteomes" id="UP000186040"/>
    </source>
</evidence>
<dbReference type="Proteomes" id="UP000186040">
    <property type="component" value="Unassembled WGS sequence"/>
</dbReference>
<dbReference type="Gene3D" id="2.60.120.10">
    <property type="entry name" value="Jelly Rolls"/>
    <property type="match status" value="1"/>
</dbReference>
<accession>A0A1Q9LTD8</accession>
<comment type="caution">
    <text evidence="4">The sequence shown here is derived from an EMBL/GenBank/DDBJ whole genome shotgun (WGS) entry which is preliminary data.</text>
</comment>
<dbReference type="STRING" id="1193682.BJP25_05930"/>
<dbReference type="Pfam" id="PF00908">
    <property type="entry name" value="dTDP_sugar_isom"/>
    <property type="match status" value="1"/>
</dbReference>
<dbReference type="InterPro" id="IPR011051">
    <property type="entry name" value="RmlC_Cupin_sf"/>
</dbReference>
<protein>
    <submittedName>
        <fullName evidence="4">dTDP-4-dehydrorhamnose 3,5-epimerase</fullName>
    </submittedName>
</protein>
<evidence type="ECO:0000256" key="1">
    <source>
        <dbReference type="ARBA" id="ARBA00010154"/>
    </source>
</evidence>
<dbReference type="InterPro" id="IPR014710">
    <property type="entry name" value="RmlC-like_jellyroll"/>
</dbReference>
<dbReference type="SUPFAM" id="SSF51182">
    <property type="entry name" value="RmlC-like cupins"/>
    <property type="match status" value="1"/>
</dbReference>
<dbReference type="AlphaFoldDB" id="A0A1Q9LTD8"/>
<keyword evidence="5" id="KW-1185">Reference proteome</keyword>
<organism evidence="4 5">
    <name type="scientific">Actinokineospora bangkokensis</name>
    <dbReference type="NCBI Taxonomy" id="1193682"/>
    <lineage>
        <taxon>Bacteria</taxon>
        <taxon>Bacillati</taxon>
        <taxon>Actinomycetota</taxon>
        <taxon>Actinomycetes</taxon>
        <taxon>Pseudonocardiales</taxon>
        <taxon>Pseudonocardiaceae</taxon>
        <taxon>Actinokineospora</taxon>
    </lineage>
</organism>
<comment type="similarity">
    <text evidence="1">Belongs to the dTDP-4-dehydrorhamnose 3,5-epimerase family.</text>
</comment>
<dbReference type="EMBL" id="MKQR01000002">
    <property type="protein sequence ID" value="OLR95307.1"/>
    <property type="molecule type" value="Genomic_DNA"/>
</dbReference>
<proteinExistence type="inferred from homology"/>
<dbReference type="GO" id="GO:0008830">
    <property type="term" value="F:dTDP-4-dehydrorhamnose 3,5-epimerase activity"/>
    <property type="evidence" value="ECO:0007669"/>
    <property type="project" value="InterPro"/>
</dbReference>
<evidence type="ECO:0000256" key="2">
    <source>
        <dbReference type="PIRSR" id="PIRSR600888-1"/>
    </source>
</evidence>
<dbReference type="RefSeq" id="WP_075972743.1">
    <property type="nucleotide sequence ID" value="NZ_MKQR01000002.1"/>
</dbReference>